<keyword evidence="2" id="KW-1133">Transmembrane helix</keyword>
<sequence length="139" mass="15812">MTNFFNHKLRGRSPGEIAGLIILAVIGITGLAILFGFVIMWLWNWLMPELFGLTTITYWQGVGLFILFKILTGSCGSGSSGNCDSSKNSKSDSKTDSKTSFSKWKHYDKFWKEEGDELYKQYVERQYNNLEDSSNEESI</sequence>
<protein>
    <submittedName>
        <fullName evidence="3">Uncharacterized protein</fullName>
    </submittedName>
</protein>
<dbReference type="EMBL" id="CP157199">
    <property type="protein sequence ID" value="XBG62748.1"/>
    <property type="molecule type" value="Genomic_DNA"/>
</dbReference>
<evidence type="ECO:0000313" key="3">
    <source>
        <dbReference type="EMBL" id="XBG62748.1"/>
    </source>
</evidence>
<feature type="transmembrane region" description="Helical" evidence="2">
    <location>
        <begin position="20"/>
        <end position="44"/>
    </location>
</feature>
<keyword evidence="2" id="KW-0812">Transmembrane</keyword>
<dbReference type="AlphaFoldDB" id="A0AAU7BXB1"/>
<accession>A0AAU7BXB1</accession>
<name>A0AAU7BXB1_9FLAO</name>
<dbReference type="RefSeq" id="WP_347926185.1">
    <property type="nucleotide sequence ID" value="NZ_CP157199.1"/>
</dbReference>
<organism evidence="3">
    <name type="scientific">Pontimicrobium sp. SW4</name>
    <dbReference type="NCBI Taxonomy" id="3153519"/>
    <lineage>
        <taxon>Bacteria</taxon>
        <taxon>Pseudomonadati</taxon>
        <taxon>Bacteroidota</taxon>
        <taxon>Flavobacteriia</taxon>
        <taxon>Flavobacteriales</taxon>
        <taxon>Flavobacteriaceae</taxon>
        <taxon>Pontimicrobium</taxon>
    </lineage>
</organism>
<gene>
    <name evidence="3" type="ORF">ABGB03_07485</name>
</gene>
<proteinExistence type="predicted"/>
<evidence type="ECO:0000256" key="2">
    <source>
        <dbReference type="SAM" id="Phobius"/>
    </source>
</evidence>
<feature type="transmembrane region" description="Helical" evidence="2">
    <location>
        <begin position="50"/>
        <end position="71"/>
    </location>
</feature>
<evidence type="ECO:0000256" key="1">
    <source>
        <dbReference type="SAM" id="MobiDB-lite"/>
    </source>
</evidence>
<reference evidence="3" key="1">
    <citation type="submission" date="2024-05" db="EMBL/GenBank/DDBJ databases">
        <title>Pontimicrobium maritimus sp. nov., isolated form sea water.</title>
        <authorList>
            <person name="Muhammad N."/>
            <person name="Vuong T.Q."/>
            <person name="Han H.L."/>
            <person name="Kim S.-G."/>
        </authorList>
    </citation>
    <scope>NUCLEOTIDE SEQUENCE</scope>
    <source>
        <strain evidence="3">SW4</strain>
    </source>
</reference>
<feature type="compositionally biased region" description="Basic and acidic residues" evidence="1">
    <location>
        <begin position="87"/>
        <end position="97"/>
    </location>
</feature>
<keyword evidence="2" id="KW-0472">Membrane</keyword>
<feature type="region of interest" description="Disordered" evidence="1">
    <location>
        <begin position="76"/>
        <end position="101"/>
    </location>
</feature>